<name>Q2SQN4_HAHCH</name>
<dbReference type="STRING" id="349521.HCH_00119"/>
<dbReference type="PROSITE" id="PS51318">
    <property type="entry name" value="TAT"/>
    <property type="match status" value="1"/>
</dbReference>
<dbReference type="HOGENOM" id="CLU_054590_7_2_6"/>
<dbReference type="EMBL" id="CP000155">
    <property type="protein sequence ID" value="ABC27040.1"/>
    <property type="molecule type" value="Genomic_DNA"/>
</dbReference>
<protein>
    <submittedName>
        <fullName evidence="2">Dienelactone hydrolase and related enzyme</fullName>
    </submittedName>
</protein>
<keyword evidence="2" id="KW-0378">Hydrolase</keyword>
<dbReference type="InterPro" id="IPR002925">
    <property type="entry name" value="Dienelactn_hydro"/>
</dbReference>
<dbReference type="GO" id="GO:0016787">
    <property type="term" value="F:hydrolase activity"/>
    <property type="evidence" value="ECO:0007669"/>
    <property type="project" value="UniProtKB-KW"/>
</dbReference>
<gene>
    <name evidence="2" type="ordered locus">HCH_00119</name>
</gene>
<dbReference type="InterPro" id="IPR029058">
    <property type="entry name" value="AB_hydrolase_fold"/>
</dbReference>
<dbReference type="KEGG" id="hch:HCH_00119"/>
<evidence type="ECO:0000259" key="1">
    <source>
        <dbReference type="Pfam" id="PF01738"/>
    </source>
</evidence>
<dbReference type="AlphaFoldDB" id="Q2SQN4"/>
<dbReference type="ESTHER" id="hahch-q2sqn4">
    <property type="family name" value="Dienelactone_hydrolase"/>
</dbReference>
<dbReference type="PANTHER" id="PTHR46623:SF6">
    <property type="entry name" value="ALPHA_BETA-HYDROLASES SUPERFAMILY PROTEIN"/>
    <property type="match status" value="1"/>
</dbReference>
<dbReference type="Proteomes" id="UP000000238">
    <property type="component" value="Chromosome"/>
</dbReference>
<dbReference type="PANTHER" id="PTHR46623">
    <property type="entry name" value="CARBOXYMETHYLENEBUTENOLIDASE-RELATED"/>
    <property type="match status" value="1"/>
</dbReference>
<evidence type="ECO:0000313" key="3">
    <source>
        <dbReference type="Proteomes" id="UP000000238"/>
    </source>
</evidence>
<organism evidence="2 3">
    <name type="scientific">Hahella chejuensis (strain KCTC 2396)</name>
    <dbReference type="NCBI Taxonomy" id="349521"/>
    <lineage>
        <taxon>Bacteria</taxon>
        <taxon>Pseudomonadati</taxon>
        <taxon>Pseudomonadota</taxon>
        <taxon>Gammaproteobacteria</taxon>
        <taxon>Oceanospirillales</taxon>
        <taxon>Hahellaceae</taxon>
        <taxon>Hahella</taxon>
    </lineage>
</organism>
<dbReference type="eggNOG" id="COG0412">
    <property type="taxonomic scope" value="Bacteria"/>
</dbReference>
<dbReference type="RefSeq" id="WP_011394117.1">
    <property type="nucleotide sequence ID" value="NC_007645.1"/>
</dbReference>
<dbReference type="InterPro" id="IPR006311">
    <property type="entry name" value="TAT_signal"/>
</dbReference>
<dbReference type="Pfam" id="PF01738">
    <property type="entry name" value="DLH"/>
    <property type="match status" value="1"/>
</dbReference>
<dbReference type="SUPFAM" id="SSF53474">
    <property type="entry name" value="alpha/beta-Hydrolases"/>
    <property type="match status" value="1"/>
</dbReference>
<keyword evidence="3" id="KW-1185">Reference proteome</keyword>
<proteinExistence type="predicted"/>
<dbReference type="Gene3D" id="3.40.50.1820">
    <property type="entry name" value="alpha/beta hydrolase"/>
    <property type="match status" value="1"/>
</dbReference>
<accession>Q2SQN4</accession>
<sequence length="286" mass="31154">MEQKYIQLYDEYTHSTMSRRTFIERLTRLAGGTTAAMALLPLLENNYARAETIAKDDSRLSSDYVEYPGGESVIRAYLAKPKDTSAPLPGVVIIHENKGLHPHIEDVARRAALAGFIALAPDGLSPLGGTPGDQDKARGMIAQLDGDKARRDFEAAVSYVKKREDCNGKVGCVGFCWGGAMANQLAAHSQDLSAAVAFYGRQASAADAARIKVPLQLHYAGLDDRINQGIPDYREALDAAGARYELHMYEGVNHAFHNDANASRYDAKAAQLAWERTIAFLKQALA</sequence>
<evidence type="ECO:0000313" key="2">
    <source>
        <dbReference type="EMBL" id="ABC27040.1"/>
    </source>
</evidence>
<dbReference type="InterPro" id="IPR051049">
    <property type="entry name" value="Dienelactone_hydrolase-like"/>
</dbReference>
<dbReference type="OrthoDB" id="9787933at2"/>
<feature type="domain" description="Dienelactone hydrolase" evidence="1">
    <location>
        <begin position="74"/>
        <end position="284"/>
    </location>
</feature>
<reference evidence="2 3" key="1">
    <citation type="journal article" date="2005" name="Nucleic Acids Res.">
        <title>Genomic blueprint of Hahella chejuensis, a marine microbe producing an algicidal agent.</title>
        <authorList>
            <person name="Jeong H."/>
            <person name="Yim J.H."/>
            <person name="Lee C."/>
            <person name="Choi S.-H."/>
            <person name="Park Y.K."/>
            <person name="Yoon S.H."/>
            <person name="Hur C.-G."/>
            <person name="Kang H.-Y."/>
            <person name="Kim D."/>
            <person name="Lee H.H."/>
            <person name="Park K.H."/>
            <person name="Park S.-H."/>
            <person name="Park H.-S."/>
            <person name="Lee H.K."/>
            <person name="Oh T.K."/>
            <person name="Kim J.F."/>
        </authorList>
    </citation>
    <scope>NUCLEOTIDE SEQUENCE [LARGE SCALE GENOMIC DNA]</scope>
    <source>
        <strain evidence="2 3">KCTC 2396</strain>
    </source>
</reference>